<dbReference type="Proteomes" id="UP000266183">
    <property type="component" value="Chromosome"/>
</dbReference>
<feature type="domain" description="PKD" evidence="4">
    <location>
        <begin position="643"/>
        <end position="723"/>
    </location>
</feature>
<dbReference type="PROSITE" id="PS51125">
    <property type="entry name" value="NHL"/>
    <property type="match status" value="5"/>
</dbReference>
<dbReference type="InterPro" id="IPR013783">
    <property type="entry name" value="Ig-like_fold"/>
</dbReference>
<dbReference type="Gene3D" id="2.60.40.10">
    <property type="entry name" value="Immunoglobulins"/>
    <property type="match status" value="1"/>
</dbReference>
<dbReference type="CDD" id="cd14953">
    <property type="entry name" value="NHL_like_1"/>
    <property type="match status" value="1"/>
</dbReference>
<dbReference type="InterPro" id="IPR001258">
    <property type="entry name" value="NHL_repeat"/>
</dbReference>
<dbReference type="PROSITE" id="PS50093">
    <property type="entry name" value="PKD"/>
    <property type="match status" value="1"/>
</dbReference>
<keyword evidence="6" id="KW-1185">Reference proteome</keyword>
<accession>A0A385SI52</accession>
<dbReference type="SUPFAM" id="SSF49299">
    <property type="entry name" value="PKD domain"/>
    <property type="match status" value="1"/>
</dbReference>
<dbReference type="PANTHER" id="PTHR13833">
    <property type="match status" value="1"/>
</dbReference>
<organism evidence="5 6">
    <name type="scientific">Chryseolinea soli</name>
    <dbReference type="NCBI Taxonomy" id="2321403"/>
    <lineage>
        <taxon>Bacteria</taxon>
        <taxon>Pseudomonadati</taxon>
        <taxon>Bacteroidota</taxon>
        <taxon>Cytophagia</taxon>
        <taxon>Cytophagales</taxon>
        <taxon>Fulvivirgaceae</taxon>
        <taxon>Chryseolinea</taxon>
    </lineage>
</organism>
<sequence>MDTKIRLVLTLLTMVVSGVMAQESWTQKVTLAAGGARYGAVGIRDKGYMGLGLDDAGNYHQNFLAYHSPTDFQINKIVFPGAGRTSAAIFNTSSKEYLGLGMNNSKGSATNILKFSLEIREVENTPVVTIDPVMVTTFAGGAPGSADGTGTSAQLFNPQGLAVDANGNVYVADTGNSRIRKITPEGVVTTFAGSVEGHVDGMGTTAQFLFPTSLCFDASGNMYVIDTGNSCIRKITPGGFVTTFVGASAGFDLPLGIAADPSGNLYVADQGNNRILKIDPSGLVSTLVGNGIPGNTDGPAASAQVSFPRGVAVDESANVYVGDFGNHRIRKISATGMVTTLAGSTDGYQDGPGTSAQFSYPWGVAVASGNIYVADQGNLRIRKIDPTGMVTTVAGSGVEGDADGASTFAQFRYPVGVAVDASGNVYVADAVNNRIRKISKPMFTSFATILGTASASQSFSVSGAYLADNAIVTAPGGYEISFSASSGFTSSLSLSPSSGVVTSRIIFIRLKADNPFGVYEGEVNLTSAGAVTQTLTVRGTVNCTDAILFVTPLQLFCFSPTNQYGLLPLFVTDPCGTPKITYTISGATTRSGTGTQASGFFRPGRSKVTWTIISSSGKVFTQESIIIVQRKMTVAIGNQYAVIPGGKPNTIYTGYGPSSLTFTARASGGEPYPGNTYRYSWSTGETTRSLTVSPATPGTYSYSVKVTDMIGFCEVTASVTVKVIDVRCGDQQQKILVCLASGRPCSNTFCLDKRALPYFFRRGATLGTCSCGFNTQEYRVDALADDEEDISVYPNPSAGSFTLRWTNLTSSTVRIQIIDQLGNETVSQSVACTDEVQSLPIEMPASANGVYIIKIVSDIGTKAKKIVVQK</sequence>
<proteinExistence type="predicted"/>
<feature type="chain" id="PRO_5017466499" evidence="3">
    <location>
        <begin position="22"/>
        <end position="870"/>
    </location>
</feature>
<dbReference type="RefSeq" id="WP_119753450.1">
    <property type="nucleotide sequence ID" value="NZ_CP032382.1"/>
</dbReference>
<keyword evidence="1" id="KW-0677">Repeat</keyword>
<feature type="repeat" description="NHL" evidence="2">
    <location>
        <begin position="304"/>
        <end position="335"/>
    </location>
</feature>
<dbReference type="Gene3D" id="2.120.10.30">
    <property type="entry name" value="TolB, C-terminal domain"/>
    <property type="match status" value="3"/>
</dbReference>
<dbReference type="Pfam" id="PF18962">
    <property type="entry name" value="Por_Secre_tail"/>
    <property type="match status" value="1"/>
</dbReference>
<evidence type="ECO:0000256" key="3">
    <source>
        <dbReference type="SAM" id="SignalP"/>
    </source>
</evidence>
<feature type="repeat" description="NHL" evidence="2">
    <location>
        <begin position="406"/>
        <end position="441"/>
    </location>
</feature>
<name>A0A385SI52_9BACT</name>
<feature type="repeat" description="NHL" evidence="2">
    <location>
        <begin position="239"/>
        <end position="281"/>
    </location>
</feature>
<dbReference type="OrthoDB" id="791543at2"/>
<protein>
    <submittedName>
        <fullName evidence="5">T9SS C-terminal target domain-containing protein</fullName>
    </submittedName>
</protein>
<evidence type="ECO:0000256" key="2">
    <source>
        <dbReference type="PROSITE-ProRule" id="PRU00504"/>
    </source>
</evidence>
<dbReference type="PANTHER" id="PTHR13833:SF71">
    <property type="entry name" value="NHL DOMAIN-CONTAINING PROTEIN"/>
    <property type="match status" value="1"/>
</dbReference>
<dbReference type="InterPro" id="IPR026444">
    <property type="entry name" value="Secre_tail"/>
</dbReference>
<feature type="repeat" description="NHL" evidence="2">
    <location>
        <begin position="357"/>
        <end position="387"/>
    </location>
</feature>
<evidence type="ECO:0000256" key="1">
    <source>
        <dbReference type="ARBA" id="ARBA00022737"/>
    </source>
</evidence>
<dbReference type="EMBL" id="CP032382">
    <property type="protein sequence ID" value="AYB30146.1"/>
    <property type="molecule type" value="Genomic_DNA"/>
</dbReference>
<evidence type="ECO:0000313" key="5">
    <source>
        <dbReference type="EMBL" id="AYB30146.1"/>
    </source>
</evidence>
<dbReference type="AlphaFoldDB" id="A0A385SI52"/>
<feature type="repeat" description="NHL" evidence="2">
    <location>
        <begin position="154"/>
        <end position="185"/>
    </location>
</feature>
<evidence type="ECO:0000313" key="6">
    <source>
        <dbReference type="Proteomes" id="UP000266183"/>
    </source>
</evidence>
<dbReference type="SUPFAM" id="SSF101898">
    <property type="entry name" value="NHL repeat"/>
    <property type="match status" value="1"/>
</dbReference>
<dbReference type="NCBIfam" id="TIGR04183">
    <property type="entry name" value="Por_Secre_tail"/>
    <property type="match status" value="1"/>
</dbReference>
<reference evidence="6" key="1">
    <citation type="submission" date="2018-09" db="EMBL/GenBank/DDBJ databases">
        <title>Chryseolinea sp. KIS68-18 isolated from soil.</title>
        <authorList>
            <person name="Weon H.-Y."/>
            <person name="Kwon S.-W."/>
            <person name="Lee S.A."/>
        </authorList>
    </citation>
    <scope>NUCLEOTIDE SEQUENCE [LARGE SCALE GENOMIC DNA]</scope>
    <source>
        <strain evidence="6">KIS68-18</strain>
    </source>
</reference>
<dbReference type="Pfam" id="PF25021">
    <property type="entry name" value="TEN_NHL"/>
    <property type="match status" value="1"/>
</dbReference>
<dbReference type="InterPro" id="IPR035986">
    <property type="entry name" value="PKD_dom_sf"/>
</dbReference>
<dbReference type="KEGG" id="chk:D4L85_05920"/>
<dbReference type="InterPro" id="IPR000601">
    <property type="entry name" value="PKD_dom"/>
</dbReference>
<dbReference type="InterPro" id="IPR011042">
    <property type="entry name" value="6-blade_b-propeller_TolB-like"/>
</dbReference>
<keyword evidence="3" id="KW-0732">Signal</keyword>
<dbReference type="InterPro" id="IPR056822">
    <property type="entry name" value="TEN_NHL"/>
</dbReference>
<dbReference type="Pfam" id="PF01436">
    <property type="entry name" value="NHL"/>
    <property type="match status" value="3"/>
</dbReference>
<feature type="signal peptide" evidence="3">
    <location>
        <begin position="1"/>
        <end position="21"/>
    </location>
</feature>
<gene>
    <name evidence="5" type="ORF">D4L85_05920</name>
</gene>
<evidence type="ECO:0000259" key="4">
    <source>
        <dbReference type="PROSITE" id="PS50093"/>
    </source>
</evidence>